<evidence type="ECO:0000256" key="2">
    <source>
        <dbReference type="ARBA" id="ARBA00005330"/>
    </source>
</evidence>
<sequence>MKGKGKSKGVRVKMELESESSFTVAGNAASCNIIRECSNFSAVLQRRDIKNLRMDDLRAVQFELEDQFISAVRRRKQLENKIFSLETLHSKKDKRSRSTDSIEKKNSDERPPKKSKESSSKAHSASSSNHHKSKYIPPDPYQEIPKPAKNDAPSRFWSFVEPYCADVTQDMIRTIEEWIIPQESDEKYQKIPELGEHFSKTWPFEDLKEEIMEGSKSAENNKGLFSDSAQDRAEIERILKLGENEGSSMDDDNEPSLLDKIVYSLVGENLMTRVVDAMNEDCNGEGVLRREPNFVQVSTLANNNLEERLYAAFVNAGLLEPDEEKIKTDDDEICQELKKLQGALVPVHEYNIIQKKKLLALTKAELVKLEVKKKLQEYDAKVMEVYRSVATAKRNKTMNKKLEDQIKRTLRERKKLVEKLSKLQ</sequence>
<dbReference type="Pfam" id="PF10198">
    <property type="entry name" value="Ada3"/>
    <property type="match status" value="1"/>
</dbReference>
<evidence type="ECO:0000313" key="8">
    <source>
        <dbReference type="EMBL" id="GFT01831.1"/>
    </source>
</evidence>
<evidence type="ECO:0000256" key="4">
    <source>
        <dbReference type="ARBA" id="ARBA00023163"/>
    </source>
</evidence>
<keyword evidence="6" id="KW-0175">Coiled coil</keyword>
<feature type="compositionally biased region" description="Basic and acidic residues" evidence="7">
    <location>
        <begin position="96"/>
        <end position="120"/>
    </location>
</feature>
<dbReference type="AlphaFoldDB" id="A0A8X6TEX4"/>
<dbReference type="GO" id="GO:0005634">
    <property type="term" value="C:nucleus"/>
    <property type="evidence" value="ECO:0007669"/>
    <property type="project" value="UniProtKB-SubCell"/>
</dbReference>
<keyword evidence="5" id="KW-0539">Nucleus</keyword>
<dbReference type="OrthoDB" id="1232at2759"/>
<comment type="caution">
    <text evidence="8">The sequence shown here is derived from an EMBL/GenBank/DDBJ whole genome shotgun (WGS) entry which is preliminary data.</text>
</comment>
<dbReference type="GO" id="GO:0000124">
    <property type="term" value="C:SAGA complex"/>
    <property type="evidence" value="ECO:0007669"/>
    <property type="project" value="TreeGrafter"/>
</dbReference>
<proteinExistence type="inferred from homology"/>
<evidence type="ECO:0000313" key="9">
    <source>
        <dbReference type="Proteomes" id="UP000887013"/>
    </source>
</evidence>
<dbReference type="PANTHER" id="PTHR13556:SF2">
    <property type="entry name" value="TRANSCRIPTIONAL ADAPTER 3"/>
    <property type="match status" value="1"/>
</dbReference>
<dbReference type="PANTHER" id="PTHR13556">
    <property type="entry name" value="TRANSCRIPTIONAL ADAPTER 3-RELATED"/>
    <property type="match status" value="1"/>
</dbReference>
<dbReference type="GO" id="GO:0006357">
    <property type="term" value="P:regulation of transcription by RNA polymerase II"/>
    <property type="evidence" value="ECO:0007669"/>
    <property type="project" value="TreeGrafter"/>
</dbReference>
<evidence type="ECO:0000256" key="3">
    <source>
        <dbReference type="ARBA" id="ARBA00023015"/>
    </source>
</evidence>
<keyword evidence="3" id="KW-0805">Transcription regulation</keyword>
<protein>
    <submittedName>
        <fullName evidence="8">Transcriptional adapter 3</fullName>
    </submittedName>
</protein>
<dbReference type="Proteomes" id="UP000887013">
    <property type="component" value="Unassembled WGS sequence"/>
</dbReference>
<keyword evidence="4" id="KW-0804">Transcription</keyword>
<comment type="subcellular location">
    <subcellularLocation>
        <location evidence="1">Nucleus</location>
    </subcellularLocation>
</comment>
<evidence type="ECO:0000256" key="7">
    <source>
        <dbReference type="SAM" id="MobiDB-lite"/>
    </source>
</evidence>
<dbReference type="InterPro" id="IPR019340">
    <property type="entry name" value="Histone_AcTrfase_su3"/>
</dbReference>
<comment type="similarity">
    <text evidence="2">Belongs to the NGG1 family.</text>
</comment>
<dbReference type="GO" id="GO:0003713">
    <property type="term" value="F:transcription coactivator activity"/>
    <property type="evidence" value="ECO:0007669"/>
    <property type="project" value="TreeGrafter"/>
</dbReference>
<evidence type="ECO:0000256" key="6">
    <source>
        <dbReference type="SAM" id="Coils"/>
    </source>
</evidence>
<evidence type="ECO:0000256" key="5">
    <source>
        <dbReference type="ARBA" id="ARBA00023242"/>
    </source>
</evidence>
<gene>
    <name evidence="8" type="primary">TADA3</name>
    <name evidence="8" type="ORF">NPIL_624841</name>
</gene>
<feature type="region of interest" description="Disordered" evidence="7">
    <location>
        <begin position="89"/>
        <end position="148"/>
    </location>
</feature>
<feature type="coiled-coil region" evidence="6">
    <location>
        <begin position="392"/>
        <end position="419"/>
    </location>
</feature>
<keyword evidence="9" id="KW-1185">Reference proteome</keyword>
<name>A0A8X6TEX4_NEPPI</name>
<evidence type="ECO:0000256" key="1">
    <source>
        <dbReference type="ARBA" id="ARBA00004123"/>
    </source>
</evidence>
<organism evidence="8 9">
    <name type="scientific">Nephila pilipes</name>
    <name type="common">Giant wood spider</name>
    <name type="synonym">Nephila maculata</name>
    <dbReference type="NCBI Taxonomy" id="299642"/>
    <lineage>
        <taxon>Eukaryota</taxon>
        <taxon>Metazoa</taxon>
        <taxon>Ecdysozoa</taxon>
        <taxon>Arthropoda</taxon>
        <taxon>Chelicerata</taxon>
        <taxon>Arachnida</taxon>
        <taxon>Araneae</taxon>
        <taxon>Araneomorphae</taxon>
        <taxon>Entelegynae</taxon>
        <taxon>Araneoidea</taxon>
        <taxon>Nephilidae</taxon>
        <taxon>Nephila</taxon>
    </lineage>
</organism>
<accession>A0A8X6TEX4</accession>
<dbReference type="EMBL" id="BMAW01007012">
    <property type="protein sequence ID" value="GFT01831.1"/>
    <property type="molecule type" value="Genomic_DNA"/>
</dbReference>
<reference evidence="8" key="1">
    <citation type="submission" date="2020-08" db="EMBL/GenBank/DDBJ databases">
        <title>Multicomponent nature underlies the extraordinary mechanical properties of spider dragline silk.</title>
        <authorList>
            <person name="Kono N."/>
            <person name="Nakamura H."/>
            <person name="Mori M."/>
            <person name="Yoshida Y."/>
            <person name="Ohtoshi R."/>
            <person name="Malay A.D."/>
            <person name="Moran D.A.P."/>
            <person name="Tomita M."/>
            <person name="Numata K."/>
            <person name="Arakawa K."/>
        </authorList>
    </citation>
    <scope>NUCLEOTIDE SEQUENCE</scope>
</reference>